<dbReference type="PANTHER" id="PTHR42872:SF6">
    <property type="entry name" value="PROTEIN-GLUTAMATE METHYLESTERASE_PROTEIN-GLUTAMINE GLUTAMINASE"/>
    <property type="match status" value="1"/>
</dbReference>
<dbReference type="PANTHER" id="PTHR42872">
    <property type="entry name" value="PROTEIN-GLUTAMATE METHYLESTERASE/PROTEIN-GLUTAMINE GLUTAMINASE"/>
    <property type="match status" value="1"/>
</dbReference>
<keyword evidence="9" id="KW-1185">Reference proteome</keyword>
<dbReference type="PROSITE" id="PS50122">
    <property type="entry name" value="CHEB"/>
    <property type="match status" value="1"/>
</dbReference>
<dbReference type="RefSeq" id="WP_076451870.1">
    <property type="nucleotide sequence ID" value="NZ_FTOJ01000005.1"/>
</dbReference>
<reference evidence="7" key="2">
    <citation type="submission" date="2017-01" db="EMBL/GenBank/DDBJ databases">
        <authorList>
            <person name="Mah S.A."/>
            <person name="Swanson W.J."/>
            <person name="Moy G.W."/>
            <person name="Vacquier V.D."/>
        </authorList>
    </citation>
    <scope>NUCLEOTIDE SEQUENCE [LARGE SCALE GENOMIC DNA]</scope>
    <source>
        <strain evidence="7">DSM 21068</strain>
    </source>
</reference>
<reference evidence="8" key="3">
    <citation type="submission" date="2017-01" db="EMBL/GenBank/DDBJ databases">
        <authorList>
            <person name="Varghese N."/>
            <person name="Submissions S."/>
        </authorList>
    </citation>
    <scope>NUCLEOTIDE SEQUENCE [LARGE SCALE GENOMIC DNA]</scope>
    <source>
        <strain evidence="8">DSM 21068</strain>
    </source>
</reference>
<dbReference type="EMBL" id="MUGO01000013">
    <property type="protein sequence ID" value="PQA93318.1"/>
    <property type="molecule type" value="Genomic_DNA"/>
</dbReference>
<evidence type="ECO:0000256" key="1">
    <source>
        <dbReference type="ARBA" id="ARBA00022801"/>
    </source>
</evidence>
<dbReference type="Pfam" id="PF01339">
    <property type="entry name" value="CheB_methylest"/>
    <property type="match status" value="1"/>
</dbReference>
<keyword evidence="1 4" id="KW-0378">Hydrolase</keyword>
<evidence type="ECO:0000256" key="3">
    <source>
        <dbReference type="ARBA" id="ARBA00048267"/>
    </source>
</evidence>
<dbReference type="InterPro" id="IPR000673">
    <property type="entry name" value="Sig_transdc_resp-reg_Me-estase"/>
</dbReference>
<dbReference type="AlphaFoldDB" id="A0A1N7MU36"/>
<dbReference type="GO" id="GO:0000156">
    <property type="term" value="F:phosphorelay response regulator activity"/>
    <property type="evidence" value="ECO:0007669"/>
    <property type="project" value="InterPro"/>
</dbReference>
<accession>A0A1N7MU36</accession>
<dbReference type="CDD" id="cd16433">
    <property type="entry name" value="CheB"/>
    <property type="match status" value="1"/>
</dbReference>
<evidence type="ECO:0000256" key="2">
    <source>
        <dbReference type="ARBA" id="ARBA00039140"/>
    </source>
</evidence>
<dbReference type="EMBL" id="FTOJ01000005">
    <property type="protein sequence ID" value="SIS89369.1"/>
    <property type="molecule type" value="Genomic_DNA"/>
</dbReference>
<feature type="active site" evidence="4">
    <location>
        <position position="18"/>
    </location>
</feature>
<evidence type="ECO:0000313" key="9">
    <source>
        <dbReference type="Proteomes" id="UP000238314"/>
    </source>
</evidence>
<reference evidence="6 9" key="1">
    <citation type="submission" date="2016-11" db="EMBL/GenBank/DDBJ databases">
        <title>Whole genomes of Flavobacteriaceae.</title>
        <authorList>
            <person name="Stine C."/>
            <person name="Li C."/>
            <person name="Tadesse D."/>
        </authorList>
    </citation>
    <scope>NUCLEOTIDE SEQUENCE [LARGE SCALE GENOMIC DNA]</scope>
    <source>
        <strain evidence="6 9">DSM 21068</strain>
    </source>
</reference>
<dbReference type="OrthoDB" id="1524092at2"/>
<organism evidence="7 8">
    <name type="scientific">Chryseobacterium piscicola</name>
    <dbReference type="NCBI Taxonomy" id="551459"/>
    <lineage>
        <taxon>Bacteria</taxon>
        <taxon>Pseudomonadati</taxon>
        <taxon>Bacteroidota</taxon>
        <taxon>Flavobacteriia</taxon>
        <taxon>Flavobacteriales</taxon>
        <taxon>Weeksellaceae</taxon>
        <taxon>Chryseobacterium group</taxon>
        <taxon>Chryseobacterium</taxon>
    </lineage>
</organism>
<feature type="active site" evidence="4">
    <location>
        <position position="45"/>
    </location>
</feature>
<dbReference type="SUPFAM" id="SSF52738">
    <property type="entry name" value="Methylesterase CheB, C-terminal domain"/>
    <property type="match status" value="1"/>
</dbReference>
<dbReference type="InterPro" id="IPR035909">
    <property type="entry name" value="CheB_C"/>
</dbReference>
<feature type="domain" description="CheB-type methylesterase" evidence="5">
    <location>
        <begin position="11"/>
        <end position="195"/>
    </location>
</feature>
<dbReference type="GO" id="GO:0005737">
    <property type="term" value="C:cytoplasm"/>
    <property type="evidence" value="ECO:0007669"/>
    <property type="project" value="InterPro"/>
</dbReference>
<feature type="active site" evidence="4">
    <location>
        <position position="138"/>
    </location>
</feature>
<proteinExistence type="predicted"/>
<evidence type="ECO:0000313" key="8">
    <source>
        <dbReference type="Proteomes" id="UP000186246"/>
    </source>
</evidence>
<evidence type="ECO:0000313" key="7">
    <source>
        <dbReference type="EMBL" id="SIS89369.1"/>
    </source>
</evidence>
<evidence type="ECO:0000259" key="5">
    <source>
        <dbReference type="PROSITE" id="PS50122"/>
    </source>
</evidence>
<keyword evidence="4" id="KW-0145">Chemotaxis</keyword>
<comment type="catalytic activity">
    <reaction evidence="3">
        <text>[protein]-L-glutamate 5-O-methyl ester + H2O = L-glutamyl-[protein] + methanol + H(+)</text>
        <dbReference type="Rhea" id="RHEA:23236"/>
        <dbReference type="Rhea" id="RHEA-COMP:10208"/>
        <dbReference type="Rhea" id="RHEA-COMP:10311"/>
        <dbReference type="ChEBI" id="CHEBI:15377"/>
        <dbReference type="ChEBI" id="CHEBI:15378"/>
        <dbReference type="ChEBI" id="CHEBI:17790"/>
        <dbReference type="ChEBI" id="CHEBI:29973"/>
        <dbReference type="ChEBI" id="CHEBI:82795"/>
        <dbReference type="EC" id="3.1.1.61"/>
    </reaction>
</comment>
<dbReference type="STRING" id="551459.SAMN05421796_105219"/>
<dbReference type="EC" id="3.1.1.61" evidence="2"/>
<protein>
    <recommendedName>
        <fullName evidence="2">protein-glutamate methylesterase</fullName>
        <ecNumber evidence="2">3.1.1.61</ecNumber>
    </recommendedName>
</protein>
<dbReference type="GO" id="GO:0008984">
    <property type="term" value="F:protein-glutamate methylesterase activity"/>
    <property type="evidence" value="ECO:0007669"/>
    <property type="project" value="UniProtKB-EC"/>
</dbReference>
<sequence length="195" mass="21789">MHNLKTTYHPELLLIGGSAGSLNVIMEMLKEIDFYLSFAIVIVVHRKPYSTSVLPQLLQQITELEVIEIEDKIDIVSNKIYIAPSDYHLLFENTKSVSLDSSEKMNYSRPSIDVTFRSAAEVFGSKMIAVLLSGANADGVEGLKYVKNNAGKVWIQNPDTAQVDYMPRMGIQSGVSDIIFYPEELAQLLKKCSKL</sequence>
<dbReference type="Proteomes" id="UP000186246">
    <property type="component" value="Unassembled WGS sequence"/>
</dbReference>
<dbReference type="GO" id="GO:0006935">
    <property type="term" value="P:chemotaxis"/>
    <property type="evidence" value="ECO:0007669"/>
    <property type="project" value="UniProtKB-UniRule"/>
</dbReference>
<gene>
    <name evidence="6" type="ORF">B0A70_09150</name>
    <name evidence="7" type="ORF">SAMN05421796_105219</name>
</gene>
<evidence type="ECO:0000256" key="4">
    <source>
        <dbReference type="PROSITE-ProRule" id="PRU00050"/>
    </source>
</evidence>
<dbReference type="Proteomes" id="UP000238314">
    <property type="component" value="Unassembled WGS sequence"/>
</dbReference>
<name>A0A1N7MU36_9FLAO</name>
<evidence type="ECO:0000313" key="6">
    <source>
        <dbReference type="EMBL" id="PQA93318.1"/>
    </source>
</evidence>
<dbReference type="Gene3D" id="3.40.50.180">
    <property type="entry name" value="Methylesterase CheB, C-terminal domain"/>
    <property type="match status" value="1"/>
</dbReference>